<name>A0A2T1LZJ4_9CHRO</name>
<organism evidence="1 2">
    <name type="scientific">Aphanothece hegewaldii CCALA 016</name>
    <dbReference type="NCBI Taxonomy" id="2107694"/>
    <lineage>
        <taxon>Bacteria</taxon>
        <taxon>Bacillati</taxon>
        <taxon>Cyanobacteriota</taxon>
        <taxon>Cyanophyceae</taxon>
        <taxon>Oscillatoriophycideae</taxon>
        <taxon>Chroococcales</taxon>
        <taxon>Aphanothecaceae</taxon>
        <taxon>Aphanothece</taxon>
    </lineage>
</organism>
<protein>
    <submittedName>
        <fullName evidence="1">Uncharacterized protein</fullName>
    </submittedName>
</protein>
<reference evidence="1 2" key="2">
    <citation type="submission" date="2018-03" db="EMBL/GenBank/DDBJ databases">
        <authorList>
            <person name="Keele B.F."/>
        </authorList>
    </citation>
    <scope>NUCLEOTIDE SEQUENCE [LARGE SCALE GENOMIC DNA]</scope>
    <source>
        <strain evidence="1 2">CCALA 016</strain>
    </source>
</reference>
<dbReference type="RefSeq" id="WP_106456279.1">
    <property type="nucleotide sequence ID" value="NZ_PXOH01000006.1"/>
</dbReference>
<comment type="caution">
    <text evidence="1">The sequence shown here is derived from an EMBL/GenBank/DDBJ whole genome shotgun (WGS) entry which is preliminary data.</text>
</comment>
<sequence>MNKKGGLFELLSKIKAKPGLYLSHPSVCELFVFLVGYKTARRELGIEPTEQEIKFYQEFHQFIEKEYNLHTSNSWAKIIMLYCSDEKQGFERFYQLLDKFHSQNKEISQKEKIKSIH</sequence>
<dbReference type="AlphaFoldDB" id="A0A2T1LZJ4"/>
<dbReference type="OrthoDB" id="2617173at2"/>
<accession>A0A2T1LZJ4</accession>
<evidence type="ECO:0000313" key="2">
    <source>
        <dbReference type="Proteomes" id="UP000239001"/>
    </source>
</evidence>
<proteinExistence type="predicted"/>
<gene>
    <name evidence="1" type="ORF">C7H19_07590</name>
</gene>
<keyword evidence="2" id="KW-1185">Reference proteome</keyword>
<dbReference type="Proteomes" id="UP000239001">
    <property type="component" value="Unassembled WGS sequence"/>
</dbReference>
<evidence type="ECO:0000313" key="1">
    <source>
        <dbReference type="EMBL" id="PSF37838.1"/>
    </source>
</evidence>
<reference evidence="1 2" key="1">
    <citation type="submission" date="2018-03" db="EMBL/GenBank/DDBJ databases">
        <title>The ancient ancestry and fast evolution of plastids.</title>
        <authorList>
            <person name="Moore K.R."/>
            <person name="Magnabosco C."/>
            <person name="Momper L."/>
            <person name="Gold D.A."/>
            <person name="Bosak T."/>
            <person name="Fournier G.P."/>
        </authorList>
    </citation>
    <scope>NUCLEOTIDE SEQUENCE [LARGE SCALE GENOMIC DNA]</scope>
    <source>
        <strain evidence="1 2">CCALA 016</strain>
    </source>
</reference>
<dbReference type="EMBL" id="PXOH01000006">
    <property type="protein sequence ID" value="PSF37838.1"/>
    <property type="molecule type" value="Genomic_DNA"/>
</dbReference>